<organism evidence="1 2">
    <name type="scientific">Protopolystoma xenopodis</name>
    <dbReference type="NCBI Taxonomy" id="117903"/>
    <lineage>
        <taxon>Eukaryota</taxon>
        <taxon>Metazoa</taxon>
        <taxon>Spiralia</taxon>
        <taxon>Lophotrochozoa</taxon>
        <taxon>Platyhelminthes</taxon>
        <taxon>Monogenea</taxon>
        <taxon>Polyopisthocotylea</taxon>
        <taxon>Polystomatidea</taxon>
        <taxon>Polystomatidae</taxon>
        <taxon>Protopolystoma</taxon>
    </lineage>
</organism>
<sequence length="278" mass="29893">MLSHCSNQPLSGKTRSSLGQQCGRISRLFGCLLPQPRQLSKCDKHHQGNKRLRGQRCSRSQTSERKITSCRIRPVSFHLDIPYSSPKLNRDALPITIDNIGESTCLQQQHNFHPLLSANQLVSSRGLNLPPVLSGSSITSNSATTVVGLPTGLSMLLSGLSQAGACQNLANLALPSSPDCEYPGHSATFLAGSHRPLVAGGKVPDLAALRTTLSQQLSSTLRKNGSSSLRNSPRNQANHYLCNIAYGDVLGPVFGAIETRECSSMKHGTRFFSPHESG</sequence>
<accession>A0A448XL44</accession>
<protein>
    <submittedName>
        <fullName evidence="1">Uncharacterized protein</fullName>
    </submittedName>
</protein>
<evidence type="ECO:0000313" key="1">
    <source>
        <dbReference type="EMBL" id="VEL39209.1"/>
    </source>
</evidence>
<reference evidence="1" key="1">
    <citation type="submission" date="2018-11" db="EMBL/GenBank/DDBJ databases">
        <authorList>
            <consortium name="Pathogen Informatics"/>
        </authorList>
    </citation>
    <scope>NUCLEOTIDE SEQUENCE</scope>
</reference>
<gene>
    <name evidence="1" type="ORF">PXEA_LOCUS32649</name>
</gene>
<evidence type="ECO:0000313" key="2">
    <source>
        <dbReference type="Proteomes" id="UP000784294"/>
    </source>
</evidence>
<dbReference type="AlphaFoldDB" id="A0A448XL44"/>
<comment type="caution">
    <text evidence="1">The sequence shown here is derived from an EMBL/GenBank/DDBJ whole genome shotgun (WGS) entry which is preliminary data.</text>
</comment>
<dbReference type="Proteomes" id="UP000784294">
    <property type="component" value="Unassembled WGS sequence"/>
</dbReference>
<keyword evidence="2" id="KW-1185">Reference proteome</keyword>
<proteinExistence type="predicted"/>
<name>A0A448XL44_9PLAT</name>
<dbReference type="EMBL" id="CAAALY010260466">
    <property type="protein sequence ID" value="VEL39209.1"/>
    <property type="molecule type" value="Genomic_DNA"/>
</dbReference>